<keyword evidence="2 5" id="KW-0378">Hydrolase</keyword>
<evidence type="ECO:0000313" key="6">
    <source>
        <dbReference type="Proteomes" id="UP001234495"/>
    </source>
</evidence>
<evidence type="ECO:0000256" key="2">
    <source>
        <dbReference type="ARBA" id="ARBA00022801"/>
    </source>
</evidence>
<keyword evidence="1" id="KW-0227">DNA damage</keyword>
<dbReference type="PANTHER" id="PTHR12159:SF9">
    <property type="entry name" value="G_T MISMATCH-SPECIFIC THYMINE DNA GLYCOSYLASE"/>
    <property type="match status" value="1"/>
</dbReference>
<comment type="caution">
    <text evidence="5">The sequence shown here is derived from an EMBL/GenBank/DDBJ whole genome shotgun (WGS) entry which is preliminary data.</text>
</comment>
<feature type="domain" description="Uracil-DNA glycosylase-like" evidence="4">
    <location>
        <begin position="3"/>
        <end position="148"/>
    </location>
</feature>
<organism evidence="5 6">
    <name type="scientific">Metabacillus malikii</name>
    <dbReference type="NCBI Taxonomy" id="1504265"/>
    <lineage>
        <taxon>Bacteria</taxon>
        <taxon>Bacillati</taxon>
        <taxon>Bacillota</taxon>
        <taxon>Bacilli</taxon>
        <taxon>Bacillales</taxon>
        <taxon>Bacillaceae</taxon>
        <taxon>Metabacillus</taxon>
    </lineage>
</organism>
<dbReference type="PANTHER" id="PTHR12159">
    <property type="entry name" value="G/T AND G/U MISMATCH-SPECIFIC DNA GLYCOSYLASE"/>
    <property type="match status" value="1"/>
</dbReference>
<dbReference type="RefSeq" id="WP_307335686.1">
    <property type="nucleotide sequence ID" value="NZ_JAUSUD010000001.1"/>
</dbReference>
<evidence type="ECO:0000256" key="1">
    <source>
        <dbReference type="ARBA" id="ARBA00022763"/>
    </source>
</evidence>
<reference evidence="5 6" key="1">
    <citation type="submission" date="2023-07" db="EMBL/GenBank/DDBJ databases">
        <title>Genomic Encyclopedia of Type Strains, Phase IV (KMG-IV): sequencing the most valuable type-strain genomes for metagenomic binning, comparative biology and taxonomic classification.</title>
        <authorList>
            <person name="Goeker M."/>
        </authorList>
    </citation>
    <scope>NUCLEOTIDE SEQUENCE [LARGE SCALE GENOMIC DNA]</scope>
    <source>
        <strain evidence="5 6">DSM 29005</strain>
    </source>
</reference>
<evidence type="ECO:0000259" key="4">
    <source>
        <dbReference type="Pfam" id="PF03167"/>
    </source>
</evidence>
<dbReference type="Proteomes" id="UP001234495">
    <property type="component" value="Unassembled WGS sequence"/>
</dbReference>
<dbReference type="SUPFAM" id="SSF52141">
    <property type="entry name" value="Uracil-DNA glycosylase-like"/>
    <property type="match status" value="1"/>
</dbReference>
<proteinExistence type="predicted"/>
<accession>A0ABT9ZA36</accession>
<dbReference type="EC" id="3.2.2.-" evidence="5"/>
<dbReference type="Pfam" id="PF03167">
    <property type="entry name" value="UDG"/>
    <property type="match status" value="1"/>
</dbReference>
<evidence type="ECO:0000256" key="3">
    <source>
        <dbReference type="ARBA" id="ARBA00023204"/>
    </source>
</evidence>
<name>A0ABT9ZA36_9BACI</name>
<dbReference type="InterPro" id="IPR005122">
    <property type="entry name" value="Uracil-DNA_glycosylase-like"/>
</dbReference>
<evidence type="ECO:0000313" key="5">
    <source>
        <dbReference type="EMBL" id="MDQ0228900.1"/>
    </source>
</evidence>
<dbReference type="Gene3D" id="3.40.470.10">
    <property type="entry name" value="Uracil-DNA glycosylase-like domain"/>
    <property type="match status" value="1"/>
</dbReference>
<dbReference type="InterPro" id="IPR036895">
    <property type="entry name" value="Uracil-DNA_glycosylase-like_sf"/>
</dbReference>
<protein>
    <submittedName>
        <fullName evidence="5">TDG/mug DNA glycosylase family protein</fullName>
        <ecNumber evidence="5">3.2.2.-</ecNumber>
    </submittedName>
</protein>
<keyword evidence="6" id="KW-1185">Reference proteome</keyword>
<dbReference type="CDD" id="cd10028">
    <property type="entry name" value="UDG-F2_TDG_MUG"/>
    <property type="match status" value="1"/>
</dbReference>
<gene>
    <name evidence="5" type="ORF">J2S19_000150</name>
</gene>
<keyword evidence="3" id="KW-0234">DNA repair</keyword>
<dbReference type="GO" id="GO:0016798">
    <property type="term" value="F:hydrolase activity, acting on glycosyl bonds"/>
    <property type="evidence" value="ECO:0007669"/>
    <property type="project" value="UniProtKB-KW"/>
</dbReference>
<dbReference type="InterPro" id="IPR015637">
    <property type="entry name" value="MUG/TDG"/>
</dbReference>
<sequence>MDRLKKNLKILFIGYNPSIISAETGHHYANRTNRFWKIIFEAGITERIFSPDEDDLLLEKGIGFTNIVSRPTKSAAEITTEEYERGREELYWKIKNYQPEIAFFVGKGVYLKYARTKKANWGFQSDQVIKGVIDFVAPSSSGLVRMKMNDIVAIYKGVTTLL</sequence>
<keyword evidence="5" id="KW-0326">Glycosidase</keyword>
<dbReference type="EMBL" id="JAUSUD010000001">
    <property type="protein sequence ID" value="MDQ0228900.1"/>
    <property type="molecule type" value="Genomic_DNA"/>
</dbReference>